<evidence type="ECO:0000313" key="1">
    <source>
        <dbReference type="EMBL" id="QHT11380.1"/>
    </source>
</evidence>
<sequence length="47" mass="5738">MRNRSHSRRKKRINFAAFSKKKLIKFIKNLTRRTSKRFRKFGKQKGG</sequence>
<protein>
    <submittedName>
        <fullName evidence="1">Uncharacterized protein</fullName>
    </submittedName>
</protein>
<name>A0A6C0D521_9ZZZZ</name>
<proteinExistence type="predicted"/>
<organism evidence="1">
    <name type="scientific">viral metagenome</name>
    <dbReference type="NCBI Taxonomy" id="1070528"/>
    <lineage>
        <taxon>unclassified sequences</taxon>
        <taxon>metagenomes</taxon>
        <taxon>organismal metagenomes</taxon>
    </lineage>
</organism>
<accession>A0A6C0D521</accession>
<reference evidence="1" key="1">
    <citation type="journal article" date="2020" name="Nature">
        <title>Giant virus diversity and host interactions through global metagenomics.</title>
        <authorList>
            <person name="Schulz F."/>
            <person name="Roux S."/>
            <person name="Paez-Espino D."/>
            <person name="Jungbluth S."/>
            <person name="Walsh D.A."/>
            <person name="Denef V.J."/>
            <person name="McMahon K.D."/>
            <person name="Konstantinidis K.T."/>
            <person name="Eloe-Fadrosh E.A."/>
            <person name="Kyrpides N.C."/>
            <person name="Woyke T."/>
        </authorList>
    </citation>
    <scope>NUCLEOTIDE SEQUENCE</scope>
    <source>
        <strain evidence="1">GVMAG-M-3300023174-116</strain>
    </source>
</reference>
<dbReference type="AlphaFoldDB" id="A0A6C0D521"/>
<dbReference type="EMBL" id="MN739534">
    <property type="protein sequence ID" value="QHT11380.1"/>
    <property type="molecule type" value="Genomic_DNA"/>
</dbReference>